<name>A0ABR3LTU6_9TELE</name>
<keyword evidence="3" id="KW-1185">Reference proteome</keyword>
<dbReference type="EMBL" id="JAYMGO010000018">
    <property type="protein sequence ID" value="KAL1256328.1"/>
    <property type="molecule type" value="Genomic_DNA"/>
</dbReference>
<evidence type="ECO:0000313" key="2">
    <source>
        <dbReference type="EMBL" id="KAL1256328.1"/>
    </source>
</evidence>
<reference evidence="2 3" key="1">
    <citation type="submission" date="2023-09" db="EMBL/GenBank/DDBJ databases">
        <authorList>
            <person name="Wang M."/>
        </authorList>
    </citation>
    <scope>NUCLEOTIDE SEQUENCE [LARGE SCALE GENOMIC DNA]</scope>
    <source>
        <strain evidence="2">GT-2023</strain>
        <tissue evidence="2">Liver</tissue>
    </source>
</reference>
<gene>
    <name evidence="2" type="ORF">QQF64_011873</name>
</gene>
<protein>
    <submittedName>
        <fullName evidence="2">Uncharacterized protein</fullName>
    </submittedName>
</protein>
<evidence type="ECO:0000313" key="3">
    <source>
        <dbReference type="Proteomes" id="UP001558613"/>
    </source>
</evidence>
<comment type="caution">
    <text evidence="2">The sequence shown here is derived from an EMBL/GenBank/DDBJ whole genome shotgun (WGS) entry which is preliminary data.</text>
</comment>
<sequence length="102" mass="11437">MGLSALHLEDRNLAVLLSLRMYARMLGASGNLKQLFPESSQWSEVIPSPQSVVQVLSAVLRALIHPADRQHYFQPGNHRLAPSHQSTSCSRNRRAAQEHQEL</sequence>
<evidence type="ECO:0000256" key="1">
    <source>
        <dbReference type="SAM" id="MobiDB-lite"/>
    </source>
</evidence>
<accession>A0ABR3LTU6</accession>
<dbReference type="Proteomes" id="UP001558613">
    <property type="component" value="Unassembled WGS sequence"/>
</dbReference>
<proteinExistence type="predicted"/>
<organism evidence="2 3">
    <name type="scientific">Cirrhinus molitorella</name>
    <name type="common">mud carp</name>
    <dbReference type="NCBI Taxonomy" id="172907"/>
    <lineage>
        <taxon>Eukaryota</taxon>
        <taxon>Metazoa</taxon>
        <taxon>Chordata</taxon>
        <taxon>Craniata</taxon>
        <taxon>Vertebrata</taxon>
        <taxon>Euteleostomi</taxon>
        <taxon>Actinopterygii</taxon>
        <taxon>Neopterygii</taxon>
        <taxon>Teleostei</taxon>
        <taxon>Ostariophysi</taxon>
        <taxon>Cypriniformes</taxon>
        <taxon>Cyprinidae</taxon>
        <taxon>Labeoninae</taxon>
        <taxon>Labeonini</taxon>
        <taxon>Cirrhinus</taxon>
    </lineage>
</organism>
<feature type="region of interest" description="Disordered" evidence="1">
    <location>
        <begin position="73"/>
        <end position="102"/>
    </location>
</feature>